<feature type="domain" description="Ion transport" evidence="15">
    <location>
        <begin position="52"/>
        <end position="165"/>
    </location>
</feature>
<keyword evidence="6" id="KW-0851">Voltage-gated channel</keyword>
<evidence type="ECO:0000256" key="14">
    <source>
        <dbReference type="SAM" id="Phobius"/>
    </source>
</evidence>
<feature type="transmembrane region" description="Helical" evidence="14">
    <location>
        <begin position="49"/>
        <end position="71"/>
    </location>
</feature>
<dbReference type="InterPro" id="IPR031846">
    <property type="entry name" value="Hvcn1"/>
</dbReference>
<evidence type="ECO:0000256" key="11">
    <source>
        <dbReference type="ARBA" id="ARBA00023303"/>
    </source>
</evidence>
<dbReference type="Gene3D" id="1.20.120.350">
    <property type="entry name" value="Voltage-gated potassium channels. Chain C"/>
    <property type="match status" value="1"/>
</dbReference>
<dbReference type="GO" id="GO:0034702">
    <property type="term" value="C:monoatomic ion channel complex"/>
    <property type="evidence" value="ECO:0007669"/>
    <property type="project" value="UniProtKB-KW"/>
</dbReference>
<dbReference type="Proteomes" id="UP000799438">
    <property type="component" value="Unassembled WGS sequence"/>
</dbReference>
<keyword evidence="10 14" id="KW-0472">Membrane</keyword>
<evidence type="ECO:0000313" key="17">
    <source>
        <dbReference type="Proteomes" id="UP000799438"/>
    </source>
</evidence>
<dbReference type="RefSeq" id="XP_033398042.1">
    <property type="nucleotide sequence ID" value="XM_033538120.1"/>
</dbReference>
<keyword evidence="3" id="KW-0813">Transport</keyword>
<dbReference type="AlphaFoldDB" id="A0A6A6BDT2"/>
<dbReference type="InterPro" id="IPR027359">
    <property type="entry name" value="Volt_channel_dom_sf"/>
</dbReference>
<keyword evidence="5 14" id="KW-0812">Transmembrane</keyword>
<evidence type="ECO:0000256" key="9">
    <source>
        <dbReference type="ARBA" id="ARBA00023065"/>
    </source>
</evidence>
<dbReference type="GO" id="GO:0005886">
    <property type="term" value="C:plasma membrane"/>
    <property type="evidence" value="ECO:0007669"/>
    <property type="project" value="UniProtKB-SubCell"/>
</dbReference>
<name>A0A6A6BDT2_9PEZI</name>
<protein>
    <recommendedName>
        <fullName evidence="2">Voltage-gated hydrogen channel 1</fullName>
    </recommendedName>
    <alternativeName>
        <fullName evidence="12">Hydrogen voltage-gated channel 1</fullName>
    </alternativeName>
</protein>
<evidence type="ECO:0000256" key="12">
    <source>
        <dbReference type="ARBA" id="ARBA00031989"/>
    </source>
</evidence>
<keyword evidence="4" id="KW-1003">Cell membrane</keyword>
<keyword evidence="11" id="KW-0407">Ion channel</keyword>
<dbReference type="EMBL" id="ML995484">
    <property type="protein sequence ID" value="KAF2142330.1"/>
    <property type="molecule type" value="Genomic_DNA"/>
</dbReference>
<dbReference type="InterPro" id="IPR005821">
    <property type="entry name" value="Ion_trans_dom"/>
</dbReference>
<keyword evidence="9" id="KW-0406">Ion transport</keyword>
<dbReference type="SUPFAM" id="SSF81324">
    <property type="entry name" value="Voltage-gated potassium channels"/>
    <property type="match status" value="1"/>
</dbReference>
<evidence type="ECO:0000256" key="6">
    <source>
        <dbReference type="ARBA" id="ARBA00022882"/>
    </source>
</evidence>
<keyword evidence="7 14" id="KW-1133">Transmembrane helix</keyword>
<keyword evidence="17" id="KW-1185">Reference proteome</keyword>
<dbReference type="GO" id="GO:0030171">
    <property type="term" value="F:voltage-gated proton channel activity"/>
    <property type="evidence" value="ECO:0007669"/>
    <property type="project" value="InterPro"/>
</dbReference>
<sequence>MDDEERQLNQAEEQPLLQPIRTFNQFTGHADASITQSRRKTQHFLTSKFGHYAILSLVVLDVSCIIADFVIELFTCEKKGPNSRWNEALDALGWVSLVFSCLFMIELLAAIWAFGLQYFNSKFHVFDALVITASFVLDVVLHGTLEEVASLVILLRLWRVFKIIEELSVGAQEKTEGLEAKVKELEKENEELKEELRIFRGEA</sequence>
<evidence type="ECO:0000256" key="8">
    <source>
        <dbReference type="ARBA" id="ARBA00023054"/>
    </source>
</evidence>
<dbReference type="GeneID" id="54295616"/>
<gene>
    <name evidence="16" type="ORF">K452DRAFT_248962</name>
</gene>
<evidence type="ECO:0000256" key="5">
    <source>
        <dbReference type="ARBA" id="ARBA00022692"/>
    </source>
</evidence>
<dbReference type="PANTHER" id="PTHR46480">
    <property type="entry name" value="F20B24.22"/>
    <property type="match status" value="1"/>
</dbReference>
<accession>A0A6A6BDT2</accession>
<evidence type="ECO:0000256" key="2">
    <source>
        <dbReference type="ARBA" id="ARBA00015897"/>
    </source>
</evidence>
<evidence type="ECO:0000256" key="3">
    <source>
        <dbReference type="ARBA" id="ARBA00022448"/>
    </source>
</evidence>
<keyword evidence="8 13" id="KW-0175">Coiled coil</keyword>
<evidence type="ECO:0000256" key="13">
    <source>
        <dbReference type="SAM" id="Coils"/>
    </source>
</evidence>
<evidence type="ECO:0000256" key="10">
    <source>
        <dbReference type="ARBA" id="ARBA00023136"/>
    </source>
</evidence>
<evidence type="ECO:0000256" key="1">
    <source>
        <dbReference type="ARBA" id="ARBA00004651"/>
    </source>
</evidence>
<evidence type="ECO:0000256" key="7">
    <source>
        <dbReference type="ARBA" id="ARBA00022989"/>
    </source>
</evidence>
<reference evidence="16" key="1">
    <citation type="journal article" date="2020" name="Stud. Mycol.">
        <title>101 Dothideomycetes genomes: a test case for predicting lifestyles and emergence of pathogens.</title>
        <authorList>
            <person name="Haridas S."/>
            <person name="Albert R."/>
            <person name="Binder M."/>
            <person name="Bloem J."/>
            <person name="Labutti K."/>
            <person name="Salamov A."/>
            <person name="Andreopoulos B."/>
            <person name="Baker S."/>
            <person name="Barry K."/>
            <person name="Bills G."/>
            <person name="Bluhm B."/>
            <person name="Cannon C."/>
            <person name="Castanera R."/>
            <person name="Culley D."/>
            <person name="Daum C."/>
            <person name="Ezra D."/>
            <person name="Gonzalez J."/>
            <person name="Henrissat B."/>
            <person name="Kuo A."/>
            <person name="Liang C."/>
            <person name="Lipzen A."/>
            <person name="Lutzoni F."/>
            <person name="Magnuson J."/>
            <person name="Mondo S."/>
            <person name="Nolan M."/>
            <person name="Ohm R."/>
            <person name="Pangilinan J."/>
            <person name="Park H.-J."/>
            <person name="Ramirez L."/>
            <person name="Alfaro M."/>
            <person name="Sun H."/>
            <person name="Tritt A."/>
            <person name="Yoshinaga Y."/>
            <person name="Zwiers L.-H."/>
            <person name="Turgeon B."/>
            <person name="Goodwin S."/>
            <person name="Spatafora J."/>
            <person name="Crous P."/>
            <person name="Grigoriev I."/>
        </authorList>
    </citation>
    <scope>NUCLEOTIDE SEQUENCE</scope>
    <source>
        <strain evidence="16">CBS 121167</strain>
    </source>
</reference>
<evidence type="ECO:0000313" key="16">
    <source>
        <dbReference type="EMBL" id="KAF2142330.1"/>
    </source>
</evidence>
<proteinExistence type="predicted"/>
<dbReference type="OrthoDB" id="427456at2759"/>
<evidence type="ECO:0000259" key="15">
    <source>
        <dbReference type="Pfam" id="PF00520"/>
    </source>
</evidence>
<feature type="transmembrane region" description="Helical" evidence="14">
    <location>
        <begin position="91"/>
        <end position="114"/>
    </location>
</feature>
<dbReference type="Pfam" id="PF00520">
    <property type="entry name" value="Ion_trans"/>
    <property type="match status" value="1"/>
</dbReference>
<feature type="transmembrane region" description="Helical" evidence="14">
    <location>
        <begin position="126"/>
        <end position="145"/>
    </location>
</feature>
<dbReference type="PANTHER" id="PTHR46480:SF1">
    <property type="entry name" value="VOLTAGE-GATED HYDROGEN CHANNEL 1"/>
    <property type="match status" value="1"/>
</dbReference>
<feature type="coiled-coil region" evidence="13">
    <location>
        <begin position="168"/>
        <end position="202"/>
    </location>
</feature>
<evidence type="ECO:0000256" key="4">
    <source>
        <dbReference type="ARBA" id="ARBA00022475"/>
    </source>
</evidence>
<comment type="subcellular location">
    <subcellularLocation>
        <location evidence="1">Cell membrane</location>
        <topology evidence="1">Multi-pass membrane protein</topology>
    </subcellularLocation>
</comment>
<organism evidence="16 17">
    <name type="scientific">Aplosporella prunicola CBS 121167</name>
    <dbReference type="NCBI Taxonomy" id="1176127"/>
    <lineage>
        <taxon>Eukaryota</taxon>
        <taxon>Fungi</taxon>
        <taxon>Dikarya</taxon>
        <taxon>Ascomycota</taxon>
        <taxon>Pezizomycotina</taxon>
        <taxon>Dothideomycetes</taxon>
        <taxon>Dothideomycetes incertae sedis</taxon>
        <taxon>Botryosphaeriales</taxon>
        <taxon>Aplosporellaceae</taxon>
        <taxon>Aplosporella</taxon>
    </lineage>
</organism>